<dbReference type="EMBL" id="JAZDQT010000001">
    <property type="protein sequence ID" value="MEE1944367.1"/>
    <property type="molecule type" value="Genomic_DNA"/>
</dbReference>
<dbReference type="RefSeq" id="WP_330106740.1">
    <property type="nucleotide sequence ID" value="NZ_JAZDQT010000001.1"/>
</dbReference>
<gene>
    <name evidence="3" type="ORF">VRU48_04560</name>
</gene>
<feature type="chain" id="PRO_5045293695" description="LTXXQ motif family protein" evidence="2">
    <location>
        <begin position="21"/>
        <end position="142"/>
    </location>
</feature>
<organism evidence="3 4">
    <name type="scientific">Pedobacter albus</name>
    <dbReference type="NCBI Taxonomy" id="3113905"/>
    <lineage>
        <taxon>Bacteria</taxon>
        <taxon>Pseudomonadati</taxon>
        <taxon>Bacteroidota</taxon>
        <taxon>Sphingobacteriia</taxon>
        <taxon>Sphingobacteriales</taxon>
        <taxon>Sphingobacteriaceae</taxon>
        <taxon>Pedobacter</taxon>
    </lineage>
</organism>
<proteinExistence type="predicted"/>
<keyword evidence="2" id="KW-0732">Signal</keyword>
<evidence type="ECO:0000313" key="3">
    <source>
        <dbReference type="EMBL" id="MEE1944367.1"/>
    </source>
</evidence>
<accession>A0ABU7I4I4</accession>
<feature type="region of interest" description="Disordered" evidence="1">
    <location>
        <begin position="100"/>
        <end position="142"/>
    </location>
</feature>
<keyword evidence="4" id="KW-1185">Reference proteome</keyword>
<feature type="signal peptide" evidence="2">
    <location>
        <begin position="1"/>
        <end position="20"/>
    </location>
</feature>
<feature type="compositionally biased region" description="Basic and acidic residues" evidence="1">
    <location>
        <begin position="100"/>
        <end position="119"/>
    </location>
</feature>
<evidence type="ECO:0000256" key="2">
    <source>
        <dbReference type="SAM" id="SignalP"/>
    </source>
</evidence>
<reference evidence="3 4" key="1">
    <citation type="submission" date="2024-01" db="EMBL/GenBank/DDBJ databases">
        <title>Pedobacter sp. nov., isolated from fresh soil.</title>
        <authorList>
            <person name="Le N.T.T."/>
        </authorList>
    </citation>
    <scope>NUCLEOTIDE SEQUENCE [LARGE SCALE GENOMIC DNA]</scope>
    <source>
        <strain evidence="3 4">KR3-3</strain>
    </source>
</reference>
<evidence type="ECO:0008006" key="5">
    <source>
        <dbReference type="Google" id="ProtNLM"/>
    </source>
</evidence>
<name>A0ABU7I4I4_9SPHI</name>
<sequence length="142" mass="16076">MKRMIYTVALVVMGVTASYAQQAGKPKLSAEQRAEKAAVAMQQKLSLTDDQKQKIQQIELDRIKKNDEWRGQDRSAMKDKMEERKAFAKANKDKIDAVLTADQKKTLENSRHEMRDKLKDRKGKRGGRPGDKTPPPPPASNN</sequence>
<evidence type="ECO:0000256" key="1">
    <source>
        <dbReference type="SAM" id="MobiDB-lite"/>
    </source>
</evidence>
<comment type="caution">
    <text evidence="3">The sequence shown here is derived from an EMBL/GenBank/DDBJ whole genome shotgun (WGS) entry which is preliminary data.</text>
</comment>
<feature type="compositionally biased region" description="Pro residues" evidence="1">
    <location>
        <begin position="132"/>
        <end position="142"/>
    </location>
</feature>
<protein>
    <recommendedName>
        <fullName evidence="5">LTXXQ motif family protein</fullName>
    </recommendedName>
</protein>
<dbReference type="Proteomes" id="UP001336835">
    <property type="component" value="Unassembled WGS sequence"/>
</dbReference>
<evidence type="ECO:0000313" key="4">
    <source>
        <dbReference type="Proteomes" id="UP001336835"/>
    </source>
</evidence>